<dbReference type="RefSeq" id="WP_184495126.1">
    <property type="nucleotide sequence ID" value="NZ_JACIJO010000002.1"/>
</dbReference>
<comment type="caution">
    <text evidence="1">The sequence shown here is derived from an EMBL/GenBank/DDBJ whole genome shotgun (WGS) entry which is preliminary data.</text>
</comment>
<dbReference type="SUPFAM" id="SSF109854">
    <property type="entry name" value="DinB/YfiT-like putative metalloenzymes"/>
    <property type="match status" value="1"/>
</dbReference>
<gene>
    <name evidence="1" type="ORF">FHS59_002157</name>
</gene>
<dbReference type="Pfam" id="PF07606">
    <property type="entry name" value="DUF1569"/>
    <property type="match status" value="1"/>
</dbReference>
<sequence>MKNIFDPEVHQELIDRINQLTPESKPNWGKMSVDQMLAHCCVAYEMAYTDKHPKPNGFVRFLLKTFVKKGVVNEKPYPKNSRTAPQFIISDRKDFEDEKSRLISYIQKTFDYGPNYFDGKESISFGPMTTKEWNNQFYKHLNHHLTQFGV</sequence>
<dbReference type="AlphaFoldDB" id="A0A841MM62"/>
<evidence type="ECO:0008006" key="3">
    <source>
        <dbReference type="Google" id="ProtNLM"/>
    </source>
</evidence>
<reference evidence="1 2" key="1">
    <citation type="submission" date="2020-08" db="EMBL/GenBank/DDBJ databases">
        <title>Genomic Encyclopedia of Type Strains, Phase IV (KMG-IV): sequencing the most valuable type-strain genomes for metagenomic binning, comparative biology and taxonomic classification.</title>
        <authorList>
            <person name="Goeker M."/>
        </authorList>
    </citation>
    <scope>NUCLEOTIDE SEQUENCE [LARGE SCALE GENOMIC DNA]</scope>
    <source>
        <strain evidence="1 2">DSM 102044</strain>
    </source>
</reference>
<keyword evidence="2" id="KW-1185">Reference proteome</keyword>
<evidence type="ECO:0000313" key="1">
    <source>
        <dbReference type="EMBL" id="MBB6326529.1"/>
    </source>
</evidence>
<dbReference type="EMBL" id="JACIJO010000002">
    <property type="protein sequence ID" value="MBB6326529.1"/>
    <property type="molecule type" value="Genomic_DNA"/>
</dbReference>
<protein>
    <recommendedName>
        <fullName evidence="3">DUF1569 domain-containing protein</fullName>
    </recommendedName>
</protein>
<accession>A0A841MM62</accession>
<proteinExistence type="predicted"/>
<evidence type="ECO:0000313" key="2">
    <source>
        <dbReference type="Proteomes" id="UP000588604"/>
    </source>
</evidence>
<dbReference type="Gene3D" id="1.20.120.450">
    <property type="entry name" value="dinb family like domain"/>
    <property type="match status" value="1"/>
</dbReference>
<dbReference type="Proteomes" id="UP000588604">
    <property type="component" value="Unassembled WGS sequence"/>
</dbReference>
<name>A0A841MM62_9BACT</name>
<dbReference type="InterPro" id="IPR011463">
    <property type="entry name" value="DUF1569"/>
</dbReference>
<dbReference type="InterPro" id="IPR034660">
    <property type="entry name" value="DinB/YfiT-like"/>
</dbReference>
<organism evidence="1 2">
    <name type="scientific">Algoriphagus iocasae</name>
    <dbReference type="NCBI Taxonomy" id="1836499"/>
    <lineage>
        <taxon>Bacteria</taxon>
        <taxon>Pseudomonadati</taxon>
        <taxon>Bacteroidota</taxon>
        <taxon>Cytophagia</taxon>
        <taxon>Cytophagales</taxon>
        <taxon>Cyclobacteriaceae</taxon>
        <taxon>Algoriphagus</taxon>
    </lineage>
</organism>